<evidence type="ECO:0000256" key="1">
    <source>
        <dbReference type="ARBA" id="ARBA00023125"/>
    </source>
</evidence>
<dbReference type="GO" id="GO:0003700">
    <property type="term" value="F:DNA-binding transcription factor activity"/>
    <property type="evidence" value="ECO:0007669"/>
    <property type="project" value="InterPro"/>
</dbReference>
<dbReference type="SMART" id="SM00347">
    <property type="entry name" value="HTH_MARR"/>
    <property type="match status" value="1"/>
</dbReference>
<gene>
    <name evidence="3" type="ORF">EYB31_01550</name>
</gene>
<dbReference type="InterPro" id="IPR000835">
    <property type="entry name" value="HTH_MarR-typ"/>
</dbReference>
<dbReference type="PROSITE" id="PS50995">
    <property type="entry name" value="HTH_MARR_2"/>
    <property type="match status" value="1"/>
</dbReference>
<dbReference type="GO" id="GO:0003677">
    <property type="term" value="F:DNA binding"/>
    <property type="evidence" value="ECO:0007669"/>
    <property type="project" value="UniProtKB-KW"/>
</dbReference>
<dbReference type="PRINTS" id="PR00598">
    <property type="entry name" value="HTHMARR"/>
</dbReference>
<dbReference type="Proteomes" id="UP000293142">
    <property type="component" value="Unassembled WGS sequence"/>
</dbReference>
<dbReference type="Pfam" id="PF01047">
    <property type="entry name" value="MarR"/>
    <property type="match status" value="1"/>
</dbReference>
<proteinExistence type="predicted"/>
<comment type="caution">
    <text evidence="3">The sequence shown here is derived from an EMBL/GenBank/DDBJ whole genome shotgun (WGS) entry which is preliminary data.</text>
</comment>
<organism evidence="3 4">
    <name type="scientific">Paenibacillus thalictri</name>
    <dbReference type="NCBI Taxonomy" id="2527873"/>
    <lineage>
        <taxon>Bacteria</taxon>
        <taxon>Bacillati</taxon>
        <taxon>Bacillota</taxon>
        <taxon>Bacilli</taxon>
        <taxon>Bacillales</taxon>
        <taxon>Paenibacillaceae</taxon>
        <taxon>Paenibacillus</taxon>
    </lineage>
</organism>
<dbReference type="EMBL" id="SIRE01000002">
    <property type="protein sequence ID" value="TBL81710.1"/>
    <property type="molecule type" value="Genomic_DNA"/>
</dbReference>
<dbReference type="PANTHER" id="PTHR33164:SF43">
    <property type="entry name" value="HTH-TYPE TRANSCRIPTIONAL REPRESSOR YETL"/>
    <property type="match status" value="1"/>
</dbReference>
<sequence length="144" mass="16709">MPDSRDIFELEEVCRQVFQRIKTGWNSFEENGFSASQGFILEKLEREGPLKVSQVADALCFTAGAITALADKLISAGYTERKRSEEDRRVVYLEITPQGREMLTRIREHRKQVIEGFFSSVSHEDSQHLIRIFRSILNNEDKRE</sequence>
<protein>
    <submittedName>
        <fullName evidence="3">MarR family transcriptional regulator</fullName>
    </submittedName>
</protein>
<dbReference type="PANTHER" id="PTHR33164">
    <property type="entry name" value="TRANSCRIPTIONAL REGULATOR, MARR FAMILY"/>
    <property type="match status" value="1"/>
</dbReference>
<dbReference type="InterPro" id="IPR036390">
    <property type="entry name" value="WH_DNA-bd_sf"/>
</dbReference>
<dbReference type="SUPFAM" id="SSF46785">
    <property type="entry name" value="Winged helix' DNA-binding domain"/>
    <property type="match status" value="1"/>
</dbReference>
<dbReference type="OrthoDB" id="166070at2"/>
<name>A0A4Q9DZX0_9BACL</name>
<dbReference type="Gene3D" id="1.10.10.10">
    <property type="entry name" value="Winged helix-like DNA-binding domain superfamily/Winged helix DNA-binding domain"/>
    <property type="match status" value="1"/>
</dbReference>
<accession>A0A4Q9DZX0</accession>
<dbReference type="RefSeq" id="WP_131011497.1">
    <property type="nucleotide sequence ID" value="NZ_SIRE01000002.1"/>
</dbReference>
<feature type="domain" description="HTH marR-type" evidence="2">
    <location>
        <begin position="3"/>
        <end position="138"/>
    </location>
</feature>
<dbReference type="InterPro" id="IPR036388">
    <property type="entry name" value="WH-like_DNA-bd_sf"/>
</dbReference>
<dbReference type="AlphaFoldDB" id="A0A4Q9DZX0"/>
<evidence type="ECO:0000313" key="3">
    <source>
        <dbReference type="EMBL" id="TBL81710.1"/>
    </source>
</evidence>
<dbReference type="GO" id="GO:0006950">
    <property type="term" value="P:response to stress"/>
    <property type="evidence" value="ECO:0007669"/>
    <property type="project" value="TreeGrafter"/>
</dbReference>
<keyword evidence="4" id="KW-1185">Reference proteome</keyword>
<evidence type="ECO:0000259" key="2">
    <source>
        <dbReference type="PROSITE" id="PS50995"/>
    </source>
</evidence>
<evidence type="ECO:0000313" key="4">
    <source>
        <dbReference type="Proteomes" id="UP000293142"/>
    </source>
</evidence>
<dbReference type="InterPro" id="IPR039422">
    <property type="entry name" value="MarR/SlyA-like"/>
</dbReference>
<reference evidence="3 4" key="1">
    <citation type="submission" date="2019-02" db="EMBL/GenBank/DDBJ databases">
        <title>Paenibacillus sp. nov., isolated from surface-sterilized tissue of Thalictrum simplex L.</title>
        <authorList>
            <person name="Tuo L."/>
        </authorList>
    </citation>
    <scope>NUCLEOTIDE SEQUENCE [LARGE SCALE GENOMIC DNA]</scope>
    <source>
        <strain evidence="3 4">N2SHLJ1</strain>
    </source>
</reference>
<keyword evidence="1" id="KW-0238">DNA-binding</keyword>